<comment type="caution">
    <text evidence="2">The sequence shown here is derived from an EMBL/GenBank/DDBJ whole genome shotgun (WGS) entry which is preliminary data.</text>
</comment>
<dbReference type="SUPFAM" id="SSF53448">
    <property type="entry name" value="Nucleotide-diphospho-sugar transferases"/>
    <property type="match status" value="1"/>
</dbReference>
<evidence type="ECO:0000313" key="2">
    <source>
        <dbReference type="EMBL" id="MTR85334.1"/>
    </source>
</evidence>
<name>A0A6L6L4Q3_9FIRM</name>
<dbReference type="AlphaFoldDB" id="A0A6L6L4Q3"/>
<dbReference type="InterPro" id="IPR029044">
    <property type="entry name" value="Nucleotide-diphossugar_trans"/>
</dbReference>
<accession>A0A6L6L4Q3</accession>
<dbReference type="GO" id="GO:0016758">
    <property type="term" value="F:hexosyltransferase activity"/>
    <property type="evidence" value="ECO:0007669"/>
    <property type="project" value="UniProtKB-ARBA"/>
</dbReference>
<reference evidence="2 3" key="1">
    <citation type="journal article" date="2019" name="Nat. Med.">
        <title>A library of human gut bacterial isolates paired with longitudinal multiomics data enables mechanistic microbiome research.</title>
        <authorList>
            <person name="Poyet M."/>
            <person name="Groussin M."/>
            <person name="Gibbons S.M."/>
            <person name="Avila-Pacheco J."/>
            <person name="Jiang X."/>
            <person name="Kearney S.M."/>
            <person name="Perrotta A.R."/>
            <person name="Berdy B."/>
            <person name="Zhao S."/>
            <person name="Lieberman T.D."/>
            <person name="Swanson P.K."/>
            <person name="Smith M."/>
            <person name="Roesemann S."/>
            <person name="Alexander J.E."/>
            <person name="Rich S.A."/>
            <person name="Livny J."/>
            <person name="Vlamakis H."/>
            <person name="Clish C."/>
            <person name="Bullock K."/>
            <person name="Deik A."/>
            <person name="Scott J."/>
            <person name="Pierce K.A."/>
            <person name="Xavier R.J."/>
            <person name="Alm E.J."/>
        </authorList>
    </citation>
    <scope>NUCLEOTIDE SEQUENCE [LARGE SCALE GENOMIC DNA]</scope>
    <source>
        <strain evidence="2 3">BIOML-A1</strain>
    </source>
</reference>
<dbReference type="PANTHER" id="PTHR22916">
    <property type="entry name" value="GLYCOSYLTRANSFERASE"/>
    <property type="match status" value="1"/>
</dbReference>
<evidence type="ECO:0000259" key="1">
    <source>
        <dbReference type="Pfam" id="PF00535"/>
    </source>
</evidence>
<dbReference type="RefSeq" id="WP_118412956.1">
    <property type="nucleotide sequence ID" value="NZ_QRPI01000011.1"/>
</dbReference>
<organism evidence="2 3">
    <name type="scientific">Roseburia intestinalis</name>
    <dbReference type="NCBI Taxonomy" id="166486"/>
    <lineage>
        <taxon>Bacteria</taxon>
        <taxon>Bacillati</taxon>
        <taxon>Bacillota</taxon>
        <taxon>Clostridia</taxon>
        <taxon>Lachnospirales</taxon>
        <taxon>Lachnospiraceae</taxon>
        <taxon>Roseburia</taxon>
    </lineage>
</organism>
<keyword evidence="2" id="KW-0808">Transferase</keyword>
<dbReference type="EMBL" id="WNAJ01000010">
    <property type="protein sequence ID" value="MTR85334.1"/>
    <property type="molecule type" value="Genomic_DNA"/>
</dbReference>
<sequence>MDKQPLVSVIMPCYNHEKYVAQTIESVLNQTYKNIEFIVVDNGSTDGSFHVIQQYRDRIDKIYQLKENDLVRAGEILNNSCSGDYIAFMTSDDWWDAEKLEKQMNVFQSMPTVKCCFTLANEADEHLDNIKSKSIFNQENRNRFKWLRKLLEEGNCLAYPSAVVERNVYFESRRELKGFYQLSDWYLWLLILQKHDIYIVQESLVCFRWHQSGANHNMSATGAEASVRLCNEIADAVDNMIETMDADTFKNTFEDLLIHKDCSDEEELQCEKLFVMMKLAESNVCGESGIIHYFYEQSRNLKFFYTLKEKYGYSYLDFQNYSGAHGIGKLITQVRALCAYEQKLIAHMKIAEEVLCSNGNIDERKRLLRKRNFETASPNIEMIQPMITMLADIERKCQDRTTALYMLQKLHECLSSVWDNVLIWDVDFESNEWNEYCEALFNPNIEDDVNYKKMIGFIEKVKLALQDCVEINGDLK</sequence>
<feature type="domain" description="Glycosyltransferase 2-like" evidence="1">
    <location>
        <begin position="8"/>
        <end position="156"/>
    </location>
</feature>
<evidence type="ECO:0000313" key="3">
    <source>
        <dbReference type="Proteomes" id="UP000478483"/>
    </source>
</evidence>
<dbReference type="Pfam" id="PF00535">
    <property type="entry name" value="Glycos_transf_2"/>
    <property type="match status" value="1"/>
</dbReference>
<dbReference type="InterPro" id="IPR001173">
    <property type="entry name" value="Glyco_trans_2-like"/>
</dbReference>
<dbReference type="Gene3D" id="3.90.550.10">
    <property type="entry name" value="Spore Coat Polysaccharide Biosynthesis Protein SpsA, Chain A"/>
    <property type="match status" value="1"/>
</dbReference>
<protein>
    <submittedName>
        <fullName evidence="2">Glycosyltransferase</fullName>
    </submittedName>
</protein>
<gene>
    <name evidence="2" type="ORF">GMD50_09720</name>
</gene>
<dbReference type="Proteomes" id="UP000478483">
    <property type="component" value="Unassembled WGS sequence"/>
</dbReference>
<dbReference type="PANTHER" id="PTHR22916:SF3">
    <property type="entry name" value="UDP-GLCNAC:BETAGAL BETA-1,3-N-ACETYLGLUCOSAMINYLTRANSFERASE-LIKE PROTEIN 1"/>
    <property type="match status" value="1"/>
</dbReference>
<proteinExistence type="predicted"/>